<keyword evidence="1" id="KW-0812">Transmembrane</keyword>
<dbReference type="EMBL" id="VSSQ01113811">
    <property type="protein sequence ID" value="MPN50023.1"/>
    <property type="molecule type" value="Genomic_DNA"/>
</dbReference>
<gene>
    <name evidence="2" type="ORF">SDC9_197648</name>
</gene>
<sequence>MNTTGGPQNVRMIGTDDIRSILDRSRHKNVRKLRNWFENKVMAAFQINTVPVGFVMVIPLEAGAR</sequence>
<evidence type="ECO:0000256" key="1">
    <source>
        <dbReference type="SAM" id="Phobius"/>
    </source>
</evidence>
<reference evidence="2" key="1">
    <citation type="submission" date="2019-08" db="EMBL/GenBank/DDBJ databases">
        <authorList>
            <person name="Kucharzyk K."/>
            <person name="Murdoch R.W."/>
            <person name="Higgins S."/>
            <person name="Loffler F."/>
        </authorList>
    </citation>
    <scope>NUCLEOTIDE SEQUENCE</scope>
</reference>
<keyword evidence="1" id="KW-1133">Transmembrane helix</keyword>
<evidence type="ECO:0008006" key="3">
    <source>
        <dbReference type="Google" id="ProtNLM"/>
    </source>
</evidence>
<evidence type="ECO:0000313" key="2">
    <source>
        <dbReference type="EMBL" id="MPN50023.1"/>
    </source>
</evidence>
<accession>A0A645IS41</accession>
<proteinExistence type="predicted"/>
<comment type="caution">
    <text evidence="2">The sequence shown here is derived from an EMBL/GenBank/DDBJ whole genome shotgun (WGS) entry which is preliminary data.</text>
</comment>
<keyword evidence="1" id="KW-0472">Membrane</keyword>
<dbReference type="AlphaFoldDB" id="A0A645IS41"/>
<name>A0A645IS41_9ZZZZ</name>
<feature type="transmembrane region" description="Helical" evidence="1">
    <location>
        <begin position="41"/>
        <end position="60"/>
    </location>
</feature>
<protein>
    <recommendedName>
        <fullName evidence="3">Bro-N domain-containing protein</fullName>
    </recommendedName>
</protein>
<organism evidence="2">
    <name type="scientific">bioreactor metagenome</name>
    <dbReference type="NCBI Taxonomy" id="1076179"/>
    <lineage>
        <taxon>unclassified sequences</taxon>
        <taxon>metagenomes</taxon>
        <taxon>ecological metagenomes</taxon>
    </lineage>
</organism>